<accession>A0A369JWC3</accession>
<sequence length="164" mass="18381">MINSHEIVCTQMTMLERPTVEALRQSIYGDMGVSMLSHVKVALAYLACQIKTEIHCQDDDGHAFQREVRETPEILRQLSLTRDVNQTTIHNMSQPAPAPADPFSILPNNISPPTPADNLMLGLSEAQIHAQVNNLAFLWDGWMLGAERLYPIILTSPFCMRLDP</sequence>
<protein>
    <submittedName>
        <fullName evidence="1">Uncharacterized protein</fullName>
    </submittedName>
</protein>
<name>A0A369JWC3_HYPMA</name>
<reference evidence="1" key="1">
    <citation type="submission" date="2018-04" db="EMBL/GenBank/DDBJ databases">
        <title>Whole genome sequencing of Hypsizygus marmoreus.</title>
        <authorList>
            <person name="Choi I.-G."/>
            <person name="Min B."/>
            <person name="Kim J.-G."/>
            <person name="Kim S."/>
            <person name="Oh Y.-L."/>
            <person name="Kong W.-S."/>
            <person name="Park H."/>
            <person name="Jeong J."/>
            <person name="Song E.-S."/>
        </authorList>
    </citation>
    <scope>NUCLEOTIDE SEQUENCE [LARGE SCALE GENOMIC DNA]</scope>
    <source>
        <strain evidence="1">51987-8</strain>
    </source>
</reference>
<dbReference type="Proteomes" id="UP000076154">
    <property type="component" value="Unassembled WGS sequence"/>
</dbReference>
<organism evidence="1 2">
    <name type="scientific">Hypsizygus marmoreus</name>
    <name type="common">White beech mushroom</name>
    <name type="synonym">Agaricus marmoreus</name>
    <dbReference type="NCBI Taxonomy" id="39966"/>
    <lineage>
        <taxon>Eukaryota</taxon>
        <taxon>Fungi</taxon>
        <taxon>Dikarya</taxon>
        <taxon>Basidiomycota</taxon>
        <taxon>Agaricomycotina</taxon>
        <taxon>Agaricomycetes</taxon>
        <taxon>Agaricomycetidae</taxon>
        <taxon>Agaricales</taxon>
        <taxon>Tricholomatineae</taxon>
        <taxon>Lyophyllaceae</taxon>
        <taxon>Hypsizygus</taxon>
    </lineage>
</organism>
<evidence type="ECO:0000313" key="2">
    <source>
        <dbReference type="Proteomes" id="UP000076154"/>
    </source>
</evidence>
<dbReference type="InParanoid" id="A0A369JWC3"/>
<dbReference type="AlphaFoldDB" id="A0A369JWC3"/>
<evidence type="ECO:0000313" key="1">
    <source>
        <dbReference type="EMBL" id="RDB24675.1"/>
    </source>
</evidence>
<dbReference type="EMBL" id="LUEZ02000042">
    <property type="protein sequence ID" value="RDB24675.1"/>
    <property type="molecule type" value="Genomic_DNA"/>
</dbReference>
<comment type="caution">
    <text evidence="1">The sequence shown here is derived from an EMBL/GenBank/DDBJ whole genome shotgun (WGS) entry which is preliminary data.</text>
</comment>
<keyword evidence="2" id="KW-1185">Reference proteome</keyword>
<proteinExistence type="predicted"/>
<gene>
    <name evidence="1" type="ORF">Hypma_008176</name>
</gene>